<dbReference type="Proteomes" id="UP000744980">
    <property type="component" value="Unassembled WGS sequence"/>
</dbReference>
<feature type="region of interest" description="Disordered" evidence="1">
    <location>
        <begin position="26"/>
        <end position="48"/>
    </location>
</feature>
<evidence type="ECO:0000256" key="1">
    <source>
        <dbReference type="SAM" id="MobiDB-lite"/>
    </source>
</evidence>
<dbReference type="SUPFAM" id="SSF51182">
    <property type="entry name" value="RmlC-like cupins"/>
    <property type="match status" value="1"/>
</dbReference>
<evidence type="ECO:0000313" key="3">
    <source>
        <dbReference type="EMBL" id="MBM3095211.1"/>
    </source>
</evidence>
<evidence type="ECO:0000259" key="2">
    <source>
        <dbReference type="Pfam" id="PF05899"/>
    </source>
</evidence>
<dbReference type="Gene3D" id="2.60.120.10">
    <property type="entry name" value="Jelly Rolls"/>
    <property type="match status" value="1"/>
</dbReference>
<dbReference type="InterPro" id="IPR011051">
    <property type="entry name" value="RmlC_Cupin_sf"/>
</dbReference>
<sequence>MPKDNTNDTAAKSGVQVIKFADPANDWHDYGDMPGDRTPGNPIGQHASVWKSDDGRVTVGLWRRDADFGDLLGTGQCFDFVIEGDVTVTDQHGRAHVANSGDLLIYNEEDEGSWEQPGPIRKIFIHVRD</sequence>
<dbReference type="InterPro" id="IPR014710">
    <property type="entry name" value="RmlC-like_jellyroll"/>
</dbReference>
<feature type="domain" description="(S)-ureidoglycine aminohydrolase cupin" evidence="2">
    <location>
        <begin position="77"/>
        <end position="124"/>
    </location>
</feature>
<comment type="caution">
    <text evidence="3">The sequence shown here is derived from an EMBL/GenBank/DDBJ whole genome shotgun (WGS) entry which is preliminary data.</text>
</comment>
<gene>
    <name evidence="3" type="ORF">GFB56_31285</name>
</gene>
<accession>A0AAW4FUW7</accession>
<dbReference type="RefSeq" id="WP_057207877.1">
    <property type="nucleotide sequence ID" value="NZ_CP083373.1"/>
</dbReference>
<protein>
    <submittedName>
        <fullName evidence="3">DUF861 domain-containing protein</fullName>
    </submittedName>
</protein>
<dbReference type="EMBL" id="WXFA01000040">
    <property type="protein sequence ID" value="MBM3095211.1"/>
    <property type="molecule type" value="Genomic_DNA"/>
</dbReference>
<dbReference type="InterPro" id="IPR008579">
    <property type="entry name" value="UGlyAH_Cupin_dom"/>
</dbReference>
<keyword evidence="4" id="KW-1185">Reference proteome</keyword>
<reference evidence="3 4" key="1">
    <citation type="submission" date="2020-01" db="EMBL/GenBank/DDBJ databases">
        <title>Draft genome assembly of Ensifer adhaerens T173.</title>
        <authorList>
            <person name="Craig J.E."/>
            <person name="Stinchcombe J.R."/>
        </authorList>
    </citation>
    <scope>NUCLEOTIDE SEQUENCE [LARGE SCALE GENOMIC DNA]</scope>
    <source>
        <strain evidence="3 4">T173</strain>
    </source>
</reference>
<proteinExistence type="predicted"/>
<dbReference type="Pfam" id="PF05899">
    <property type="entry name" value="Cupin_3"/>
    <property type="match status" value="1"/>
</dbReference>
<feature type="compositionally biased region" description="Basic and acidic residues" evidence="1">
    <location>
        <begin position="26"/>
        <end position="35"/>
    </location>
</feature>
<evidence type="ECO:0000313" key="4">
    <source>
        <dbReference type="Proteomes" id="UP000744980"/>
    </source>
</evidence>
<name>A0AAW4FUW7_9HYPH</name>
<organism evidence="3 4">
    <name type="scientific">Ensifer canadensis</name>
    <dbReference type="NCBI Taxonomy" id="555315"/>
    <lineage>
        <taxon>Bacteria</taxon>
        <taxon>Pseudomonadati</taxon>
        <taxon>Pseudomonadota</taxon>
        <taxon>Alphaproteobacteria</taxon>
        <taxon>Hyphomicrobiales</taxon>
        <taxon>Rhizobiaceae</taxon>
        <taxon>Sinorhizobium/Ensifer group</taxon>
        <taxon>Ensifer</taxon>
    </lineage>
</organism>
<dbReference type="AlphaFoldDB" id="A0AAW4FUW7"/>